<feature type="domain" description="FAD-binding" evidence="5">
    <location>
        <begin position="5"/>
        <end position="336"/>
    </location>
</feature>
<evidence type="ECO:0000313" key="7">
    <source>
        <dbReference type="Proteomes" id="UP000679629"/>
    </source>
</evidence>
<keyword evidence="2" id="KW-0285">Flavoprotein</keyword>
<evidence type="ECO:0000256" key="2">
    <source>
        <dbReference type="ARBA" id="ARBA00022630"/>
    </source>
</evidence>
<protein>
    <submittedName>
        <fullName evidence="6">FAD-dependent monooxygenase</fullName>
    </submittedName>
</protein>
<dbReference type="InterPro" id="IPR002938">
    <property type="entry name" value="FAD-bd"/>
</dbReference>
<dbReference type="InterPro" id="IPR050641">
    <property type="entry name" value="RIFMO-like"/>
</dbReference>
<evidence type="ECO:0000256" key="4">
    <source>
        <dbReference type="SAM" id="MobiDB-lite"/>
    </source>
</evidence>
<reference evidence="7" key="1">
    <citation type="submission" date="2021-05" db="EMBL/GenBank/DDBJ databases">
        <title>Direct Submission.</title>
        <authorList>
            <person name="Li K."/>
            <person name="Gao J."/>
        </authorList>
    </citation>
    <scope>NUCLEOTIDE SEQUENCE [LARGE SCALE GENOMIC DNA]</scope>
    <source>
        <strain evidence="7">MG62</strain>
    </source>
</reference>
<keyword evidence="3" id="KW-0274">FAD</keyword>
<sequence>MSEATEVLIVGAGPTGLMLAGDLAAAGVSVTVLERRTERSQLTRAFAVHARTLELLDARGIADELVAGGVRIGKLQMIGDAQLDLKRLPSRFPYMLLTPQYATEAVLAKRAETLGAEVVAGADVTGVEQDSEGVSVTVRRSDGTSGTRRAAYLVGADGMNSVVRRALGFPFPGRAALRSVMLADVRLTVPQSMPVANAVREGIAFVSPLGDGWHRVVAWDRDRQLPVEAPLDLEEVRTITRKALGTDFGMHDPRWLSRFQTDERQVPRYRLGRVLLAGDAAHVHSPAGGQGMNTGLQDAANLAWRLAAVVRGWAPEELLDGYQAERHPIGREVIRDSGRMMRLALIHSPVLSTAMNLLSRAAAAIPPVADRLSAKATGIAISYPAPSGTHPGTGRRAPDLELAPSAGPGTSSPKRLYEALRACRFVLVSRFPEVTGWEDRTITVTPAAGSKAPAVLLVRPDGYIAWAADDHDHDTLLTALTTWVGPRQDVPST</sequence>
<evidence type="ECO:0000256" key="1">
    <source>
        <dbReference type="ARBA" id="ARBA00001974"/>
    </source>
</evidence>
<dbReference type="PANTHER" id="PTHR43004">
    <property type="entry name" value="TRK SYSTEM POTASSIUM UPTAKE PROTEIN"/>
    <property type="match status" value="1"/>
</dbReference>
<dbReference type="Pfam" id="PF01494">
    <property type="entry name" value="FAD_binding_3"/>
    <property type="match status" value="1"/>
</dbReference>
<feature type="region of interest" description="Disordered" evidence="4">
    <location>
        <begin position="384"/>
        <end position="411"/>
    </location>
</feature>
<evidence type="ECO:0000256" key="3">
    <source>
        <dbReference type="ARBA" id="ARBA00022827"/>
    </source>
</evidence>
<comment type="cofactor">
    <cofactor evidence="1">
        <name>FAD</name>
        <dbReference type="ChEBI" id="CHEBI:57692"/>
    </cofactor>
</comment>
<name>A0ABX8FTZ6_9ACTN</name>
<organism evidence="6 7">
    <name type="scientific">Streptomyces koelreuteriae</name>
    <dbReference type="NCBI Taxonomy" id="2838015"/>
    <lineage>
        <taxon>Bacteria</taxon>
        <taxon>Bacillati</taxon>
        <taxon>Actinomycetota</taxon>
        <taxon>Actinomycetes</taxon>
        <taxon>Kitasatosporales</taxon>
        <taxon>Streptomycetaceae</taxon>
        <taxon>Streptomyces</taxon>
    </lineage>
</organism>
<proteinExistence type="predicted"/>
<evidence type="ECO:0000259" key="5">
    <source>
        <dbReference type="Pfam" id="PF01494"/>
    </source>
</evidence>
<dbReference type="PANTHER" id="PTHR43004:SF19">
    <property type="entry name" value="BINDING MONOOXYGENASE, PUTATIVE (JCVI)-RELATED"/>
    <property type="match status" value="1"/>
</dbReference>
<dbReference type="EMBL" id="CP075896">
    <property type="protein sequence ID" value="QWB24638.1"/>
    <property type="molecule type" value="Genomic_DNA"/>
</dbReference>
<dbReference type="Proteomes" id="UP000679629">
    <property type="component" value="Chromosome"/>
</dbReference>
<keyword evidence="7" id="KW-1185">Reference proteome</keyword>
<dbReference type="Pfam" id="PF21274">
    <property type="entry name" value="Rng_hyd_C"/>
    <property type="match status" value="1"/>
</dbReference>
<dbReference type="GO" id="GO:0004497">
    <property type="term" value="F:monooxygenase activity"/>
    <property type="evidence" value="ECO:0007669"/>
    <property type="project" value="UniProtKB-KW"/>
</dbReference>
<dbReference type="Gene3D" id="3.50.50.60">
    <property type="entry name" value="FAD/NAD(P)-binding domain"/>
    <property type="match status" value="1"/>
</dbReference>
<evidence type="ECO:0000313" key="6">
    <source>
        <dbReference type="EMBL" id="QWB24638.1"/>
    </source>
</evidence>
<dbReference type="InterPro" id="IPR036188">
    <property type="entry name" value="FAD/NAD-bd_sf"/>
</dbReference>
<keyword evidence="6" id="KW-0503">Monooxygenase</keyword>
<keyword evidence="6" id="KW-0560">Oxidoreductase</keyword>
<dbReference type="SUPFAM" id="SSF51905">
    <property type="entry name" value="FAD/NAD(P)-binding domain"/>
    <property type="match status" value="1"/>
</dbReference>
<dbReference type="Gene3D" id="3.30.70.2450">
    <property type="match status" value="1"/>
</dbReference>
<gene>
    <name evidence="6" type="ORF">KJK29_19750</name>
</gene>
<dbReference type="RefSeq" id="WP_215120472.1">
    <property type="nucleotide sequence ID" value="NZ_CP075896.1"/>
</dbReference>
<dbReference type="Gene3D" id="3.40.30.120">
    <property type="match status" value="1"/>
</dbReference>
<dbReference type="PRINTS" id="PR00420">
    <property type="entry name" value="RNGMNOXGNASE"/>
</dbReference>
<accession>A0ABX8FTZ6</accession>